<dbReference type="RefSeq" id="WP_130274736.1">
    <property type="nucleotide sequence ID" value="NZ_SGXG01000001.1"/>
</dbReference>
<evidence type="ECO:0000256" key="3">
    <source>
        <dbReference type="ARBA" id="ARBA00022840"/>
    </source>
</evidence>
<gene>
    <name evidence="5" type="ORF">BC751_1215</name>
</gene>
<evidence type="ECO:0000259" key="4">
    <source>
        <dbReference type="PROSITE" id="PS50893"/>
    </source>
</evidence>
<dbReference type="Pfam" id="PF00005">
    <property type="entry name" value="ABC_tran"/>
    <property type="match status" value="1"/>
</dbReference>
<dbReference type="AlphaFoldDB" id="A0A4Q7P7A2"/>
<dbReference type="InterPro" id="IPR003593">
    <property type="entry name" value="AAA+_ATPase"/>
</dbReference>
<keyword evidence="6" id="KW-1185">Reference proteome</keyword>
<dbReference type="GO" id="GO:0016887">
    <property type="term" value="F:ATP hydrolysis activity"/>
    <property type="evidence" value="ECO:0007669"/>
    <property type="project" value="InterPro"/>
</dbReference>
<dbReference type="PROSITE" id="PS00211">
    <property type="entry name" value="ABC_TRANSPORTER_1"/>
    <property type="match status" value="1"/>
</dbReference>
<accession>A0A4Q7P7A2</accession>
<protein>
    <submittedName>
        <fullName evidence="5">Molybdate transport system ATP-binding protein</fullName>
    </submittedName>
</protein>
<sequence>MIQLDLKKKLFGADGQIQLQVNTIIQSKELLTLYGPSGAGKTSIIRMLSGLMSPEQGKIIVNGKTWFDSEKKINLRTQDRSIGIVFQEYSLFPNMTVFENLKFALPKGDSQDLIEEMLETIGLQNLKDKKPNWLSGGQKQRVALARALVRKPSILLLDEPLSALDTAMRNKLQEDILAFHRRFELTTIMVSHDYHEVKKMSDRVLLIENGIIANEGNPEEVFKD</sequence>
<name>A0A4Q7P7A2_9BACT</name>
<dbReference type="SMART" id="SM00382">
    <property type="entry name" value="AAA"/>
    <property type="match status" value="1"/>
</dbReference>
<dbReference type="PANTHER" id="PTHR42781">
    <property type="entry name" value="SPERMIDINE/PUTRESCINE IMPORT ATP-BINDING PROTEIN POTA"/>
    <property type="match status" value="1"/>
</dbReference>
<dbReference type="InterPro" id="IPR003439">
    <property type="entry name" value="ABC_transporter-like_ATP-bd"/>
</dbReference>
<feature type="domain" description="ABC transporter" evidence="4">
    <location>
        <begin position="1"/>
        <end position="224"/>
    </location>
</feature>
<reference evidence="5 6" key="1">
    <citation type="submission" date="2019-02" db="EMBL/GenBank/DDBJ databases">
        <title>Genomic Encyclopedia of Archaeal and Bacterial Type Strains, Phase II (KMG-II): from individual species to whole genera.</title>
        <authorList>
            <person name="Goeker M."/>
        </authorList>
    </citation>
    <scope>NUCLEOTIDE SEQUENCE [LARGE SCALE GENOMIC DNA]</scope>
    <source>
        <strain evidence="5 6">DSM 21411</strain>
    </source>
</reference>
<dbReference type="PROSITE" id="PS50893">
    <property type="entry name" value="ABC_TRANSPORTER_2"/>
    <property type="match status" value="1"/>
</dbReference>
<keyword evidence="1" id="KW-0813">Transport</keyword>
<dbReference type="InterPro" id="IPR017871">
    <property type="entry name" value="ABC_transporter-like_CS"/>
</dbReference>
<keyword evidence="2" id="KW-0547">Nucleotide-binding</keyword>
<dbReference type="Gene3D" id="3.40.50.300">
    <property type="entry name" value="P-loop containing nucleotide triphosphate hydrolases"/>
    <property type="match status" value="1"/>
</dbReference>
<dbReference type="GO" id="GO:0005524">
    <property type="term" value="F:ATP binding"/>
    <property type="evidence" value="ECO:0007669"/>
    <property type="project" value="UniProtKB-KW"/>
</dbReference>
<dbReference type="Proteomes" id="UP000292209">
    <property type="component" value="Unassembled WGS sequence"/>
</dbReference>
<comment type="caution">
    <text evidence="5">The sequence shown here is derived from an EMBL/GenBank/DDBJ whole genome shotgun (WGS) entry which is preliminary data.</text>
</comment>
<organism evidence="5 6">
    <name type="scientific">Cecembia calidifontis</name>
    <dbReference type="NCBI Taxonomy" id="1187080"/>
    <lineage>
        <taxon>Bacteria</taxon>
        <taxon>Pseudomonadati</taxon>
        <taxon>Bacteroidota</taxon>
        <taxon>Cytophagia</taxon>
        <taxon>Cytophagales</taxon>
        <taxon>Cyclobacteriaceae</taxon>
        <taxon>Cecembia</taxon>
    </lineage>
</organism>
<dbReference type="InterPro" id="IPR050093">
    <property type="entry name" value="ABC_SmlMolc_Importer"/>
</dbReference>
<dbReference type="OrthoDB" id="1114670at2"/>
<evidence type="ECO:0000313" key="6">
    <source>
        <dbReference type="Proteomes" id="UP000292209"/>
    </source>
</evidence>
<keyword evidence="3 5" id="KW-0067">ATP-binding</keyword>
<dbReference type="EMBL" id="SGXG01000001">
    <property type="protein sequence ID" value="RZS95677.1"/>
    <property type="molecule type" value="Genomic_DNA"/>
</dbReference>
<dbReference type="SUPFAM" id="SSF52540">
    <property type="entry name" value="P-loop containing nucleoside triphosphate hydrolases"/>
    <property type="match status" value="1"/>
</dbReference>
<evidence type="ECO:0000313" key="5">
    <source>
        <dbReference type="EMBL" id="RZS95677.1"/>
    </source>
</evidence>
<evidence type="ECO:0000256" key="2">
    <source>
        <dbReference type="ARBA" id="ARBA00022741"/>
    </source>
</evidence>
<proteinExistence type="predicted"/>
<dbReference type="PANTHER" id="PTHR42781:SF4">
    <property type="entry name" value="SPERMIDINE_PUTRESCINE IMPORT ATP-BINDING PROTEIN POTA"/>
    <property type="match status" value="1"/>
</dbReference>
<evidence type="ECO:0000256" key="1">
    <source>
        <dbReference type="ARBA" id="ARBA00022448"/>
    </source>
</evidence>
<dbReference type="InterPro" id="IPR027417">
    <property type="entry name" value="P-loop_NTPase"/>
</dbReference>